<dbReference type="Proteomes" id="UP000652761">
    <property type="component" value="Unassembled WGS sequence"/>
</dbReference>
<dbReference type="PANTHER" id="PTHR31529:SF26">
    <property type="entry name" value="LOB DOMAIN-CONTAINING PROTEIN CRL1"/>
    <property type="match status" value="1"/>
</dbReference>
<feature type="compositionally biased region" description="Polar residues" evidence="2">
    <location>
        <begin position="215"/>
        <end position="234"/>
    </location>
</feature>
<feature type="region of interest" description="Disordered" evidence="2">
    <location>
        <begin position="201"/>
        <end position="234"/>
    </location>
</feature>
<evidence type="ECO:0000259" key="4">
    <source>
        <dbReference type="PROSITE" id="PS50891"/>
    </source>
</evidence>
<evidence type="ECO:0000313" key="5">
    <source>
        <dbReference type="EMBL" id="MQM13379.1"/>
    </source>
</evidence>
<dbReference type="PANTHER" id="PTHR31529">
    <property type="entry name" value="LOB DOMAIN CONTAINING PROTEIN"/>
    <property type="match status" value="1"/>
</dbReference>
<organism evidence="5 6">
    <name type="scientific">Colocasia esculenta</name>
    <name type="common">Wild taro</name>
    <name type="synonym">Arum esculentum</name>
    <dbReference type="NCBI Taxonomy" id="4460"/>
    <lineage>
        <taxon>Eukaryota</taxon>
        <taxon>Viridiplantae</taxon>
        <taxon>Streptophyta</taxon>
        <taxon>Embryophyta</taxon>
        <taxon>Tracheophyta</taxon>
        <taxon>Spermatophyta</taxon>
        <taxon>Magnoliopsida</taxon>
        <taxon>Liliopsida</taxon>
        <taxon>Araceae</taxon>
        <taxon>Aroideae</taxon>
        <taxon>Colocasieae</taxon>
        <taxon>Colocasia</taxon>
    </lineage>
</organism>
<dbReference type="Pfam" id="PF03195">
    <property type="entry name" value="LOB"/>
    <property type="match status" value="1"/>
</dbReference>
<dbReference type="EMBL" id="NMUH01005670">
    <property type="protein sequence ID" value="MQM13379.1"/>
    <property type="molecule type" value="Genomic_DNA"/>
</dbReference>
<comment type="similarity">
    <text evidence="1">Belongs to the LOB domain-containing protein family.</text>
</comment>
<evidence type="ECO:0000256" key="1">
    <source>
        <dbReference type="ARBA" id="ARBA00005474"/>
    </source>
</evidence>
<dbReference type="InterPro" id="IPR004883">
    <property type="entry name" value="LOB"/>
</dbReference>
<dbReference type="AlphaFoldDB" id="A0A843WTF8"/>
<protein>
    <recommendedName>
        <fullName evidence="4">LOB domain-containing protein</fullName>
    </recommendedName>
</protein>
<dbReference type="GO" id="GO:0005634">
    <property type="term" value="C:nucleus"/>
    <property type="evidence" value="ECO:0007669"/>
    <property type="project" value="TreeGrafter"/>
</dbReference>
<feature type="chain" id="PRO_5032754032" description="LOB domain-containing protein" evidence="3">
    <location>
        <begin position="30"/>
        <end position="290"/>
    </location>
</feature>
<keyword evidence="3" id="KW-0732">Signal</keyword>
<evidence type="ECO:0000313" key="6">
    <source>
        <dbReference type="Proteomes" id="UP000652761"/>
    </source>
</evidence>
<evidence type="ECO:0000256" key="3">
    <source>
        <dbReference type="SAM" id="SignalP"/>
    </source>
</evidence>
<feature type="domain" description="LOB" evidence="4">
    <location>
        <begin position="33"/>
        <end position="135"/>
    </location>
</feature>
<keyword evidence="6" id="KW-1185">Reference proteome</keyword>
<dbReference type="GO" id="GO:0045893">
    <property type="term" value="P:positive regulation of DNA-templated transcription"/>
    <property type="evidence" value="ECO:0007669"/>
    <property type="project" value="TreeGrafter"/>
</dbReference>
<dbReference type="GO" id="GO:0009755">
    <property type="term" value="P:hormone-mediated signaling pathway"/>
    <property type="evidence" value="ECO:0007669"/>
    <property type="project" value="TreeGrafter"/>
</dbReference>
<gene>
    <name evidence="5" type="ORF">Taro_046304</name>
</gene>
<comment type="caution">
    <text evidence="5">The sequence shown here is derived from an EMBL/GenBank/DDBJ whole genome shotgun (WGS) entry which is preliminary data.</text>
</comment>
<name>A0A843WTF8_COLES</name>
<proteinExistence type="inferred from homology"/>
<reference evidence="5" key="1">
    <citation type="submission" date="2017-07" db="EMBL/GenBank/DDBJ databases">
        <title>Taro Niue Genome Assembly and Annotation.</title>
        <authorList>
            <person name="Atibalentja N."/>
            <person name="Keating K."/>
            <person name="Fields C.J."/>
        </authorList>
    </citation>
    <scope>NUCLEOTIDE SEQUENCE</scope>
    <source>
        <strain evidence="5">Niue_2</strain>
        <tissue evidence="5">Leaf</tissue>
    </source>
</reference>
<feature type="signal peptide" evidence="3">
    <location>
        <begin position="1"/>
        <end position="29"/>
    </location>
</feature>
<sequence length="290" mass="32044">MGLTSTLGRYHIWGVVFLCAWVLLPHTASRTGFPCGACKYLRRKCAVGCVFAPYFCSEQGSEWFAAVHRVFGASNASKLLMHVPPADRCEAAVTMAYEAQTRLKDPVYGCVAHIFALQHQVGAEQPSSIAWRGGLPSLGAEQQSAEQQNIYGIPPQKVYVVGEDGILKELELVRFQYLGGPVATLQVQLMQARAELIAHKTANRSSSSLEKEDPQGNNVRTPPSQSYPHGQPFSPQSSLDCIDYMADAILSTEEAIYLDEDIHMDPCPKNRRQQSDMGELQDLALRMIRN</sequence>
<dbReference type="OrthoDB" id="1903788at2759"/>
<accession>A0A843WTF8</accession>
<evidence type="ECO:0000256" key="2">
    <source>
        <dbReference type="SAM" id="MobiDB-lite"/>
    </source>
</evidence>
<dbReference type="PROSITE" id="PS50891">
    <property type="entry name" value="LOB"/>
    <property type="match status" value="1"/>
</dbReference>